<feature type="compositionally biased region" description="Polar residues" evidence="1">
    <location>
        <begin position="282"/>
        <end position="294"/>
    </location>
</feature>
<comment type="caution">
    <text evidence="2">The sequence shown here is derived from an EMBL/GenBank/DDBJ whole genome shotgun (WGS) entry which is preliminary data.</text>
</comment>
<feature type="region of interest" description="Disordered" evidence="1">
    <location>
        <begin position="20"/>
        <end position="55"/>
    </location>
</feature>
<evidence type="ECO:0000313" key="3">
    <source>
        <dbReference type="Proteomes" id="UP000325315"/>
    </source>
</evidence>
<evidence type="ECO:0000313" key="2">
    <source>
        <dbReference type="EMBL" id="KAA3460617.1"/>
    </source>
</evidence>
<gene>
    <name evidence="2" type="ORF">EPI10_027266</name>
</gene>
<dbReference type="PANTHER" id="PTHR33673:SF38">
    <property type="entry name" value="CHROMODOMAIN-HELICASE-DNA-BINDING PROTEIN 7-LIKE"/>
    <property type="match status" value="1"/>
</dbReference>
<dbReference type="OrthoDB" id="1707722at2759"/>
<feature type="compositionally biased region" description="Low complexity" evidence="1">
    <location>
        <begin position="44"/>
        <end position="53"/>
    </location>
</feature>
<accession>A0A5B6UUI2</accession>
<proteinExistence type="predicted"/>
<sequence>MAGKFVKKNQLLGFTMTSLDFSETDTPNKHHQTVHSSESKRSPPDSSSLSAMSGQVVVEELSSTRQSTDGSITPVLPALANEQPQDENCLLVDSDRIPSHVFAATSTTSPAEWSTASNESLFSIHPTNASFTKDQFNWMSKSGDFGFNRDSLNISSPLMELPRNMLSPEITTRNGSFNKGEGEFGASASAAEAMREVLKEKECQQKDNVATGLSPHSRSLSTHSDASVKSFAFPILTGDADKSGSLTKGTKTKKQHSQHSTNHKETPDNPPETPKLEPSQDILKSQTQKPNRNTGFKRWCTCFSCCPSCS</sequence>
<name>A0A5B6UUI2_9ROSI</name>
<reference evidence="3" key="1">
    <citation type="journal article" date="2019" name="Plant Biotechnol. J.">
        <title>Genome sequencing of the Australian wild diploid species Gossypium australe highlights disease resistance and delayed gland morphogenesis.</title>
        <authorList>
            <person name="Cai Y."/>
            <person name="Cai X."/>
            <person name="Wang Q."/>
            <person name="Wang P."/>
            <person name="Zhang Y."/>
            <person name="Cai C."/>
            <person name="Xu Y."/>
            <person name="Wang K."/>
            <person name="Zhou Z."/>
            <person name="Wang C."/>
            <person name="Geng S."/>
            <person name="Li B."/>
            <person name="Dong Q."/>
            <person name="Hou Y."/>
            <person name="Wang H."/>
            <person name="Ai P."/>
            <person name="Liu Z."/>
            <person name="Yi F."/>
            <person name="Sun M."/>
            <person name="An G."/>
            <person name="Cheng J."/>
            <person name="Zhang Y."/>
            <person name="Shi Q."/>
            <person name="Xie Y."/>
            <person name="Shi X."/>
            <person name="Chang Y."/>
            <person name="Huang F."/>
            <person name="Chen Y."/>
            <person name="Hong S."/>
            <person name="Mi L."/>
            <person name="Sun Q."/>
            <person name="Zhang L."/>
            <person name="Zhou B."/>
            <person name="Peng R."/>
            <person name="Zhang X."/>
            <person name="Liu F."/>
        </authorList>
    </citation>
    <scope>NUCLEOTIDE SEQUENCE [LARGE SCALE GENOMIC DNA]</scope>
    <source>
        <strain evidence="3">cv. PA1801</strain>
    </source>
</reference>
<protein>
    <submittedName>
        <fullName evidence="2">Assimilatory nitrate reductase catalytic subunit</fullName>
    </submittedName>
</protein>
<dbReference type="EMBL" id="SMMG02000009">
    <property type="protein sequence ID" value="KAA3460617.1"/>
    <property type="molecule type" value="Genomic_DNA"/>
</dbReference>
<dbReference type="AlphaFoldDB" id="A0A5B6UUI2"/>
<evidence type="ECO:0000256" key="1">
    <source>
        <dbReference type="SAM" id="MobiDB-lite"/>
    </source>
</evidence>
<dbReference type="Proteomes" id="UP000325315">
    <property type="component" value="Unassembled WGS sequence"/>
</dbReference>
<organism evidence="2 3">
    <name type="scientific">Gossypium australe</name>
    <dbReference type="NCBI Taxonomy" id="47621"/>
    <lineage>
        <taxon>Eukaryota</taxon>
        <taxon>Viridiplantae</taxon>
        <taxon>Streptophyta</taxon>
        <taxon>Embryophyta</taxon>
        <taxon>Tracheophyta</taxon>
        <taxon>Spermatophyta</taxon>
        <taxon>Magnoliopsida</taxon>
        <taxon>eudicotyledons</taxon>
        <taxon>Gunneridae</taxon>
        <taxon>Pentapetalae</taxon>
        <taxon>rosids</taxon>
        <taxon>malvids</taxon>
        <taxon>Malvales</taxon>
        <taxon>Malvaceae</taxon>
        <taxon>Malvoideae</taxon>
        <taxon>Gossypium</taxon>
    </lineage>
</organism>
<feature type="region of interest" description="Disordered" evidence="1">
    <location>
        <begin position="239"/>
        <end position="297"/>
    </location>
</feature>
<dbReference type="PANTHER" id="PTHR33673">
    <property type="entry name" value="SUPPRESSOR SRP40-LIKE PROTEIN"/>
    <property type="match status" value="1"/>
</dbReference>
<keyword evidence="3" id="KW-1185">Reference proteome</keyword>